<gene>
    <name evidence="2" type="ORF">EJ08DRAFT_692727</name>
</gene>
<comment type="caution">
    <text evidence="2">The sequence shown here is derived from an EMBL/GenBank/DDBJ whole genome shotgun (WGS) entry which is preliminary data.</text>
</comment>
<sequence>MAGLASEVDEIIDDLLGSTSEVEASRPPSSTQQLQPLVSPPNTNRQIKFTTLLQPLLTAALLSYRAAFISTDDAASYKAYASCRAENRDFAPGWDKWSECNGPRGEILGKGERGEAEEVVEGEGVEGEGQGKGEGKEKDEGNGKWKEKDEGNGEGSSCGVRSGPPRRENTDLGELCRNWLVNSNTLWERIIQGGSDNGDDWCENIDDQHWDNVYGGKQHEDDGNKSY</sequence>
<dbReference type="EMBL" id="MU007013">
    <property type="protein sequence ID" value="KAF2435480.1"/>
    <property type="molecule type" value="Genomic_DNA"/>
</dbReference>
<feature type="region of interest" description="Disordered" evidence="1">
    <location>
        <begin position="105"/>
        <end position="171"/>
    </location>
</feature>
<dbReference type="AlphaFoldDB" id="A0A9P4P1A7"/>
<proteinExistence type="predicted"/>
<feature type="compositionally biased region" description="Basic and acidic residues" evidence="1">
    <location>
        <begin position="129"/>
        <end position="151"/>
    </location>
</feature>
<feature type="compositionally biased region" description="Acidic residues" evidence="1">
    <location>
        <begin position="117"/>
        <end position="126"/>
    </location>
</feature>
<feature type="compositionally biased region" description="Basic and acidic residues" evidence="1">
    <location>
        <begin position="107"/>
        <end position="116"/>
    </location>
</feature>
<evidence type="ECO:0000313" key="2">
    <source>
        <dbReference type="EMBL" id="KAF2435480.1"/>
    </source>
</evidence>
<reference evidence="2" key="1">
    <citation type="journal article" date="2020" name="Stud. Mycol.">
        <title>101 Dothideomycetes genomes: a test case for predicting lifestyles and emergence of pathogens.</title>
        <authorList>
            <person name="Haridas S."/>
            <person name="Albert R."/>
            <person name="Binder M."/>
            <person name="Bloem J."/>
            <person name="Labutti K."/>
            <person name="Salamov A."/>
            <person name="Andreopoulos B."/>
            <person name="Baker S."/>
            <person name="Barry K."/>
            <person name="Bills G."/>
            <person name="Bluhm B."/>
            <person name="Cannon C."/>
            <person name="Castanera R."/>
            <person name="Culley D."/>
            <person name="Daum C."/>
            <person name="Ezra D."/>
            <person name="Gonzalez J."/>
            <person name="Henrissat B."/>
            <person name="Kuo A."/>
            <person name="Liang C."/>
            <person name="Lipzen A."/>
            <person name="Lutzoni F."/>
            <person name="Magnuson J."/>
            <person name="Mondo S."/>
            <person name="Nolan M."/>
            <person name="Ohm R."/>
            <person name="Pangilinan J."/>
            <person name="Park H.-J."/>
            <person name="Ramirez L."/>
            <person name="Alfaro M."/>
            <person name="Sun H."/>
            <person name="Tritt A."/>
            <person name="Yoshinaga Y."/>
            <person name="Zwiers L.-H."/>
            <person name="Turgeon B."/>
            <person name="Goodwin S."/>
            <person name="Spatafora J."/>
            <person name="Crous P."/>
            <person name="Grigoriev I."/>
        </authorList>
    </citation>
    <scope>NUCLEOTIDE SEQUENCE</scope>
    <source>
        <strain evidence="2">CBS 130266</strain>
    </source>
</reference>
<evidence type="ECO:0000313" key="3">
    <source>
        <dbReference type="Proteomes" id="UP000800235"/>
    </source>
</evidence>
<evidence type="ECO:0000256" key="1">
    <source>
        <dbReference type="SAM" id="MobiDB-lite"/>
    </source>
</evidence>
<protein>
    <submittedName>
        <fullName evidence="2">Uncharacterized protein</fullName>
    </submittedName>
</protein>
<organism evidence="2 3">
    <name type="scientific">Tothia fuscella</name>
    <dbReference type="NCBI Taxonomy" id="1048955"/>
    <lineage>
        <taxon>Eukaryota</taxon>
        <taxon>Fungi</taxon>
        <taxon>Dikarya</taxon>
        <taxon>Ascomycota</taxon>
        <taxon>Pezizomycotina</taxon>
        <taxon>Dothideomycetes</taxon>
        <taxon>Pleosporomycetidae</taxon>
        <taxon>Venturiales</taxon>
        <taxon>Cylindrosympodiaceae</taxon>
        <taxon>Tothia</taxon>
    </lineage>
</organism>
<feature type="region of interest" description="Disordered" evidence="1">
    <location>
        <begin position="20"/>
        <end position="42"/>
    </location>
</feature>
<name>A0A9P4P1A7_9PEZI</name>
<keyword evidence="3" id="KW-1185">Reference proteome</keyword>
<accession>A0A9P4P1A7</accession>
<dbReference type="Proteomes" id="UP000800235">
    <property type="component" value="Unassembled WGS sequence"/>
</dbReference>